<protein>
    <submittedName>
        <fullName evidence="2">Uncharacterized protein</fullName>
    </submittedName>
</protein>
<dbReference type="EMBL" id="JAAAUQ010002157">
    <property type="protein sequence ID" value="KAF9127049.1"/>
    <property type="molecule type" value="Genomic_DNA"/>
</dbReference>
<dbReference type="OrthoDB" id="2398272at2759"/>
<keyword evidence="3" id="KW-1185">Reference proteome</keyword>
<keyword evidence="1" id="KW-0732">Signal</keyword>
<dbReference type="AlphaFoldDB" id="A0A9P5RAP4"/>
<proteinExistence type="predicted"/>
<evidence type="ECO:0000256" key="1">
    <source>
        <dbReference type="SAM" id="SignalP"/>
    </source>
</evidence>
<gene>
    <name evidence="2" type="ORF">BG015_004605</name>
</gene>
<dbReference type="Proteomes" id="UP000748756">
    <property type="component" value="Unassembled WGS sequence"/>
</dbReference>
<reference evidence="2" key="1">
    <citation type="journal article" date="2020" name="Fungal Divers.">
        <title>Resolving the Mortierellaceae phylogeny through synthesis of multi-gene phylogenetics and phylogenomics.</title>
        <authorList>
            <person name="Vandepol N."/>
            <person name="Liber J."/>
            <person name="Desiro A."/>
            <person name="Na H."/>
            <person name="Kennedy M."/>
            <person name="Barry K."/>
            <person name="Grigoriev I.V."/>
            <person name="Miller A.N."/>
            <person name="O'Donnell K."/>
            <person name="Stajich J.E."/>
            <person name="Bonito G."/>
        </authorList>
    </citation>
    <scope>NUCLEOTIDE SEQUENCE</scope>
    <source>
        <strain evidence="2">NRRL 6426</strain>
    </source>
</reference>
<feature type="chain" id="PRO_5040385773" evidence="1">
    <location>
        <begin position="22"/>
        <end position="166"/>
    </location>
</feature>
<evidence type="ECO:0000313" key="3">
    <source>
        <dbReference type="Proteomes" id="UP000748756"/>
    </source>
</evidence>
<feature type="signal peptide" evidence="1">
    <location>
        <begin position="1"/>
        <end position="21"/>
    </location>
</feature>
<evidence type="ECO:0000313" key="2">
    <source>
        <dbReference type="EMBL" id="KAF9127049.1"/>
    </source>
</evidence>
<organism evidence="2 3">
    <name type="scientific">Linnemannia schmuckeri</name>
    <dbReference type="NCBI Taxonomy" id="64567"/>
    <lineage>
        <taxon>Eukaryota</taxon>
        <taxon>Fungi</taxon>
        <taxon>Fungi incertae sedis</taxon>
        <taxon>Mucoromycota</taxon>
        <taxon>Mortierellomycotina</taxon>
        <taxon>Mortierellomycetes</taxon>
        <taxon>Mortierellales</taxon>
        <taxon>Mortierellaceae</taxon>
        <taxon>Linnemannia</taxon>
    </lineage>
</organism>
<comment type="caution">
    <text evidence="2">The sequence shown here is derived from an EMBL/GenBank/DDBJ whole genome shotgun (WGS) entry which is preliminary data.</text>
</comment>
<name>A0A9P5RAP4_9FUNG</name>
<sequence length="166" mass="17339">MVKLISVAAIALPTIISAVQAGYILSSGQLTGTHTVPNVNCAQTVVYTKAKNTLKAGQVFCSYLKNVDMTLCQCHQADVTAHSLDGYTLDILSNIETLGVCSNKNGGVSYANDGTWINGFYSGTNFMSAAGFSRGKVSSNACKPVGCSSASQGLSWRHLSGVSQTC</sequence>
<accession>A0A9P5RAP4</accession>